<dbReference type="PANTHER" id="PTHR46910">
    <property type="entry name" value="TRANSCRIPTION FACTOR PDR1"/>
    <property type="match status" value="1"/>
</dbReference>
<feature type="region of interest" description="Disordered" evidence="6">
    <location>
        <begin position="230"/>
        <end position="252"/>
    </location>
</feature>
<dbReference type="InterPro" id="IPR000210">
    <property type="entry name" value="BTB/POZ_dom"/>
</dbReference>
<dbReference type="Pfam" id="PF04082">
    <property type="entry name" value="Fungal_trans"/>
    <property type="match status" value="1"/>
</dbReference>
<protein>
    <recommendedName>
        <fullName evidence="7">BTB domain-containing protein</fullName>
    </recommendedName>
</protein>
<evidence type="ECO:0000313" key="9">
    <source>
        <dbReference type="Proteomes" id="UP001610446"/>
    </source>
</evidence>
<dbReference type="CDD" id="cd00067">
    <property type="entry name" value="GAL4"/>
    <property type="match status" value="1"/>
</dbReference>
<feature type="domain" description="BTB" evidence="7">
    <location>
        <begin position="739"/>
        <end position="808"/>
    </location>
</feature>
<comment type="caution">
    <text evidence="8">The sequence shown here is derived from an EMBL/GenBank/DDBJ whole genome shotgun (WGS) entry which is preliminary data.</text>
</comment>
<dbReference type="InterPro" id="IPR011333">
    <property type="entry name" value="SKP1/BTB/POZ_sf"/>
</dbReference>
<dbReference type="Pfam" id="PF00651">
    <property type="entry name" value="BTB"/>
    <property type="match status" value="1"/>
</dbReference>
<dbReference type="InterPro" id="IPR001138">
    <property type="entry name" value="Zn2Cys6_DnaBD"/>
</dbReference>
<dbReference type="SUPFAM" id="SSF54695">
    <property type="entry name" value="POZ domain"/>
    <property type="match status" value="1"/>
</dbReference>
<evidence type="ECO:0000313" key="8">
    <source>
        <dbReference type="EMBL" id="KAL2838278.1"/>
    </source>
</evidence>
<dbReference type="PANTHER" id="PTHR46910:SF18">
    <property type="entry name" value="ZN(II)2CYS6 TRANSCRIPTION FACTOR (EUROFUNG)"/>
    <property type="match status" value="1"/>
</dbReference>
<keyword evidence="9" id="KW-1185">Reference proteome</keyword>
<dbReference type="EMBL" id="JBFXLU010000147">
    <property type="protein sequence ID" value="KAL2838278.1"/>
    <property type="molecule type" value="Genomic_DNA"/>
</dbReference>
<dbReference type="InterPro" id="IPR036864">
    <property type="entry name" value="Zn2-C6_fun-type_DNA-bd_sf"/>
</dbReference>
<evidence type="ECO:0000256" key="5">
    <source>
        <dbReference type="ARBA" id="ARBA00023242"/>
    </source>
</evidence>
<evidence type="ECO:0000256" key="6">
    <source>
        <dbReference type="SAM" id="MobiDB-lite"/>
    </source>
</evidence>
<dbReference type="SUPFAM" id="SSF57701">
    <property type="entry name" value="Zn2/Cys6 DNA-binding domain"/>
    <property type="match status" value="1"/>
</dbReference>
<sequence>MSYRVTKTQRASRACDFCNTRGLKCRRSNNTSYSRIQNDAADPAHSSSTSCLTCTDYGVQCTMTRPVRKRGRKPTASQKQRISVSDIVPDSDQDLDLGPSVEPPAGPHLQAQPQVYTPSPRTINRLIRIYRDTMYQCYFPFLPEKDLLTRWKHGALSAPSTPVTMKRESQEASDMLLMALCAVASQTISMNAVFDSTLIQGLSARDTDERLYFERAVEMVPRFITGSTYQDVDHGTLPEDGEEEQGEGRDGDKILDPIRTFGLLAVYSLRAGNYPDLHTYLSLYHALSAQQNFHDETLWPIALTLQDIDDRRRLFWCVYRLEIHSACVLGHPVRMPEASVCVQYPRITPAMNAEMHAWTVGWSYVTDLFRLLEYAIFCLRGARGGNAGGPGRKACLAVLCERPAPTTLVESLSQLKASKPRILRSLGLGELQSNRCMYMSVQITCTETLVSIMALLYCQAPAREVIAIAEGFLEEVTRAPLIMFKVASSQIVHQLLGVGHMLRNASQYENGRYRTEAKRLIMFLGDLVGNLEGDIPSAVGAGETLVMLAEATSPTSVAQPLHSIHAGRYLRHIIQQSAFHNHVETYQIVVREIFRNPEVPTISVENALVFAIERHNNWIADDLLATRAGNFALAKKIFQKDLIDSDVATCSQLSRAFQDACEANDEELVILILDRLLVTNEQVEKTWCNSGLGSETIQAANTRHTWSATHVPAESLSRKSVTRSSHRSLLRSVSKSSPSISKMQFGYESQIVYNQDVLAFWSPYFAGLFGGNWSDRDHVTFDKDSRISAETLKKVIDFAYIGKYKWDPSGVPPRIHLSALIAAADYFLMHHLKAYAESQLRRFKS</sequence>
<keyword evidence="5" id="KW-0539">Nucleus</keyword>
<name>A0ABR4JE00_9EURO</name>
<dbReference type="CDD" id="cd12148">
    <property type="entry name" value="fungal_TF_MHR"/>
    <property type="match status" value="1"/>
</dbReference>
<evidence type="ECO:0000256" key="2">
    <source>
        <dbReference type="ARBA" id="ARBA00023015"/>
    </source>
</evidence>
<dbReference type="InterPro" id="IPR050987">
    <property type="entry name" value="AtrR-like"/>
</dbReference>
<organism evidence="8 9">
    <name type="scientific">Aspergillus pseudoustus</name>
    <dbReference type="NCBI Taxonomy" id="1810923"/>
    <lineage>
        <taxon>Eukaryota</taxon>
        <taxon>Fungi</taxon>
        <taxon>Dikarya</taxon>
        <taxon>Ascomycota</taxon>
        <taxon>Pezizomycotina</taxon>
        <taxon>Eurotiomycetes</taxon>
        <taxon>Eurotiomycetidae</taxon>
        <taxon>Eurotiales</taxon>
        <taxon>Aspergillaceae</taxon>
        <taxon>Aspergillus</taxon>
        <taxon>Aspergillus subgen. Nidulantes</taxon>
    </lineage>
</organism>
<proteinExistence type="predicted"/>
<evidence type="ECO:0000256" key="1">
    <source>
        <dbReference type="ARBA" id="ARBA00022723"/>
    </source>
</evidence>
<reference evidence="8 9" key="1">
    <citation type="submission" date="2024-07" db="EMBL/GenBank/DDBJ databases">
        <title>Section-level genome sequencing and comparative genomics of Aspergillus sections Usti and Cavernicolus.</title>
        <authorList>
            <consortium name="Lawrence Berkeley National Laboratory"/>
            <person name="Nybo J.L."/>
            <person name="Vesth T.C."/>
            <person name="Theobald S."/>
            <person name="Frisvad J.C."/>
            <person name="Larsen T.O."/>
            <person name="Kjaerboelling I."/>
            <person name="Rothschild-Mancinelli K."/>
            <person name="Lyhne E.K."/>
            <person name="Kogle M.E."/>
            <person name="Barry K."/>
            <person name="Clum A."/>
            <person name="Na H."/>
            <person name="Ledsgaard L."/>
            <person name="Lin J."/>
            <person name="Lipzen A."/>
            <person name="Kuo A."/>
            <person name="Riley R."/>
            <person name="Mondo S."/>
            <person name="Labutti K."/>
            <person name="Haridas S."/>
            <person name="Pangalinan J."/>
            <person name="Salamov A.A."/>
            <person name="Simmons B.A."/>
            <person name="Magnuson J.K."/>
            <person name="Chen J."/>
            <person name="Drula E."/>
            <person name="Henrissat B."/>
            <person name="Wiebenga A."/>
            <person name="Lubbers R.J."/>
            <person name="Gomes A.C."/>
            <person name="Makela M.R."/>
            <person name="Stajich J."/>
            <person name="Grigoriev I.V."/>
            <person name="Mortensen U.H."/>
            <person name="De Vries R.P."/>
            <person name="Baker S.E."/>
            <person name="Andersen M.R."/>
        </authorList>
    </citation>
    <scope>NUCLEOTIDE SEQUENCE [LARGE SCALE GENOMIC DNA]</scope>
    <source>
        <strain evidence="8 9">CBS 123904</strain>
    </source>
</reference>
<keyword evidence="2" id="KW-0805">Transcription regulation</keyword>
<dbReference type="Gene3D" id="3.30.710.10">
    <property type="entry name" value="Potassium Channel Kv1.1, Chain A"/>
    <property type="match status" value="1"/>
</dbReference>
<dbReference type="CDD" id="cd18186">
    <property type="entry name" value="BTB_POZ_ZBTB_KLHL-like"/>
    <property type="match status" value="1"/>
</dbReference>
<keyword evidence="4" id="KW-0804">Transcription</keyword>
<dbReference type="PROSITE" id="PS50097">
    <property type="entry name" value="BTB"/>
    <property type="match status" value="1"/>
</dbReference>
<gene>
    <name evidence="8" type="ORF">BJY01DRAFT_251011</name>
</gene>
<evidence type="ECO:0000256" key="4">
    <source>
        <dbReference type="ARBA" id="ARBA00023163"/>
    </source>
</evidence>
<evidence type="ECO:0000259" key="7">
    <source>
        <dbReference type="PROSITE" id="PS50097"/>
    </source>
</evidence>
<keyword evidence="1" id="KW-0479">Metal-binding</keyword>
<evidence type="ECO:0000256" key="3">
    <source>
        <dbReference type="ARBA" id="ARBA00023125"/>
    </source>
</evidence>
<keyword evidence="3" id="KW-0238">DNA-binding</keyword>
<feature type="region of interest" description="Disordered" evidence="6">
    <location>
        <begin position="65"/>
        <end position="115"/>
    </location>
</feature>
<accession>A0ABR4JE00</accession>
<dbReference type="Proteomes" id="UP001610446">
    <property type="component" value="Unassembled WGS sequence"/>
</dbReference>
<dbReference type="InterPro" id="IPR007219">
    <property type="entry name" value="XnlR_reg_dom"/>
</dbReference>